<feature type="region of interest" description="Disordered" evidence="1">
    <location>
        <begin position="104"/>
        <end position="139"/>
    </location>
</feature>
<dbReference type="OrthoDB" id="8123891at2759"/>
<keyword evidence="4" id="KW-1185">Reference proteome</keyword>
<dbReference type="AlphaFoldDB" id="A0A8X6M106"/>
<dbReference type="InterPro" id="IPR006579">
    <property type="entry name" value="Pre_C2HC_dom"/>
</dbReference>
<accession>A0A8X6M106</accession>
<sequence length="187" mass="21105">MDDHRKITAYLKSIKEQLFVLEPPPPSSRAQKIVIKGLLISTDIADIKTDLESQGYTIEKVAQFTKTKTKYPLPIFMVETKNFPNSPDILKDLNKCCYMKREPLDGSKSANSENEAPKTQTEKPIPSPPHNNNNNNDENFSFMDAMKEIKNLFKEFIYLIELAALGSESHPGMRTEFISALSSCTTS</sequence>
<gene>
    <name evidence="3" type="ORF">TNCT_730481</name>
</gene>
<evidence type="ECO:0000313" key="4">
    <source>
        <dbReference type="Proteomes" id="UP000887116"/>
    </source>
</evidence>
<feature type="compositionally biased region" description="Polar residues" evidence="1">
    <location>
        <begin position="108"/>
        <end position="119"/>
    </location>
</feature>
<dbReference type="Proteomes" id="UP000887116">
    <property type="component" value="Unassembled WGS sequence"/>
</dbReference>
<evidence type="ECO:0000259" key="2">
    <source>
        <dbReference type="Pfam" id="PF07530"/>
    </source>
</evidence>
<dbReference type="Pfam" id="PF07530">
    <property type="entry name" value="PRE_C2HC"/>
    <property type="match status" value="1"/>
</dbReference>
<evidence type="ECO:0000313" key="3">
    <source>
        <dbReference type="EMBL" id="GFR27354.1"/>
    </source>
</evidence>
<protein>
    <recommendedName>
        <fullName evidence="2">Pre-C2HC domain-containing protein</fullName>
    </recommendedName>
</protein>
<feature type="domain" description="Pre-C2HC" evidence="2">
    <location>
        <begin position="46"/>
        <end position="91"/>
    </location>
</feature>
<proteinExistence type="predicted"/>
<comment type="caution">
    <text evidence="3">The sequence shown here is derived from an EMBL/GenBank/DDBJ whole genome shotgun (WGS) entry which is preliminary data.</text>
</comment>
<reference evidence="3" key="1">
    <citation type="submission" date="2020-07" db="EMBL/GenBank/DDBJ databases">
        <title>Multicomponent nature underlies the extraordinary mechanical properties of spider dragline silk.</title>
        <authorList>
            <person name="Kono N."/>
            <person name="Nakamura H."/>
            <person name="Mori M."/>
            <person name="Yoshida Y."/>
            <person name="Ohtoshi R."/>
            <person name="Malay A.D."/>
            <person name="Moran D.A.P."/>
            <person name="Tomita M."/>
            <person name="Numata K."/>
            <person name="Arakawa K."/>
        </authorList>
    </citation>
    <scope>NUCLEOTIDE SEQUENCE</scope>
</reference>
<evidence type="ECO:0000256" key="1">
    <source>
        <dbReference type="SAM" id="MobiDB-lite"/>
    </source>
</evidence>
<dbReference type="EMBL" id="BMAO01018948">
    <property type="protein sequence ID" value="GFR27354.1"/>
    <property type="molecule type" value="Genomic_DNA"/>
</dbReference>
<organism evidence="3 4">
    <name type="scientific">Trichonephila clavata</name>
    <name type="common">Joro spider</name>
    <name type="synonym">Nephila clavata</name>
    <dbReference type="NCBI Taxonomy" id="2740835"/>
    <lineage>
        <taxon>Eukaryota</taxon>
        <taxon>Metazoa</taxon>
        <taxon>Ecdysozoa</taxon>
        <taxon>Arthropoda</taxon>
        <taxon>Chelicerata</taxon>
        <taxon>Arachnida</taxon>
        <taxon>Araneae</taxon>
        <taxon>Araneomorphae</taxon>
        <taxon>Entelegynae</taxon>
        <taxon>Araneoidea</taxon>
        <taxon>Nephilidae</taxon>
        <taxon>Trichonephila</taxon>
    </lineage>
</organism>
<name>A0A8X6M106_TRICU</name>